<proteinExistence type="predicted"/>
<name>A0ABR5SEZ0_9BACT</name>
<protein>
    <submittedName>
        <fullName evidence="1">Haloacid dehalogenase</fullName>
        <ecNumber evidence="1">3.1.3.5</ecNumber>
    </submittedName>
</protein>
<dbReference type="InterPro" id="IPR041492">
    <property type="entry name" value="HAD_2"/>
</dbReference>
<evidence type="ECO:0000313" key="1">
    <source>
        <dbReference type="EMBL" id="KWT85304.1"/>
    </source>
</evidence>
<dbReference type="EMBL" id="LNQR01000063">
    <property type="protein sequence ID" value="KWT85304.1"/>
    <property type="molecule type" value="Genomic_DNA"/>
</dbReference>
<dbReference type="PANTHER" id="PTHR46191">
    <property type="match status" value="1"/>
</dbReference>
<dbReference type="SFLD" id="SFLDS00003">
    <property type="entry name" value="Haloacid_Dehalogenase"/>
    <property type="match status" value="1"/>
</dbReference>
<dbReference type="SFLD" id="SFLDG01129">
    <property type="entry name" value="C1.5:_HAD__Beta-PGM__Phosphata"/>
    <property type="match status" value="1"/>
</dbReference>
<reference evidence="1 2" key="1">
    <citation type="submission" date="2015-11" db="EMBL/GenBank/DDBJ databases">
        <authorList>
            <person name="Lin W."/>
        </authorList>
    </citation>
    <scope>NUCLEOTIDE SEQUENCE [LARGE SCALE GENOMIC DNA]</scope>
    <source>
        <strain evidence="1 2">HCH-1</strain>
    </source>
</reference>
<dbReference type="InterPro" id="IPR023214">
    <property type="entry name" value="HAD_sf"/>
</dbReference>
<dbReference type="PANTHER" id="PTHR46191:SF2">
    <property type="entry name" value="HALOACID DEHALOGENASE-LIKE HYDROLASE DOMAIN-CONTAINING PROTEIN 3"/>
    <property type="match status" value="1"/>
</dbReference>
<evidence type="ECO:0000313" key="2">
    <source>
        <dbReference type="Proteomes" id="UP000060487"/>
    </source>
</evidence>
<keyword evidence="1" id="KW-0378">Hydrolase</keyword>
<dbReference type="Pfam" id="PF13419">
    <property type="entry name" value="HAD_2"/>
    <property type="match status" value="1"/>
</dbReference>
<organism evidence="1 2">
    <name type="scientific">Candidatus Magnetominusculus xianensis</name>
    <dbReference type="NCBI Taxonomy" id="1748249"/>
    <lineage>
        <taxon>Bacteria</taxon>
        <taxon>Pseudomonadati</taxon>
        <taxon>Nitrospirota</taxon>
        <taxon>Nitrospiria</taxon>
        <taxon>Nitrospirales</taxon>
        <taxon>Nitrospiraceae</taxon>
        <taxon>Candidatus Magnetominusculus</taxon>
    </lineage>
</organism>
<dbReference type="EC" id="3.1.3.5" evidence="1"/>
<accession>A0ABR5SEZ0</accession>
<dbReference type="Proteomes" id="UP000060487">
    <property type="component" value="Unassembled WGS sequence"/>
</dbReference>
<keyword evidence="2" id="KW-1185">Reference proteome</keyword>
<dbReference type="InterPro" id="IPR051828">
    <property type="entry name" value="HAD-like_hydrolase_domain"/>
</dbReference>
<dbReference type="Gene3D" id="3.40.50.1000">
    <property type="entry name" value="HAD superfamily/HAD-like"/>
    <property type="match status" value="1"/>
</dbReference>
<gene>
    <name evidence="1" type="ORF">ASN18_1761</name>
</gene>
<dbReference type="NCBIfam" id="TIGR01549">
    <property type="entry name" value="HAD-SF-IA-v1"/>
    <property type="match status" value="1"/>
</dbReference>
<dbReference type="InterPro" id="IPR044924">
    <property type="entry name" value="HAD-SF_hydro_IA_REG-2-like_cap"/>
</dbReference>
<comment type="caution">
    <text evidence="1">The sequence shown here is derived from an EMBL/GenBank/DDBJ whole genome shotgun (WGS) entry which is preliminary data.</text>
</comment>
<dbReference type="InterPro" id="IPR006439">
    <property type="entry name" value="HAD-SF_hydro_IA"/>
</dbReference>
<dbReference type="GO" id="GO:0008253">
    <property type="term" value="F:5'-nucleotidase activity"/>
    <property type="evidence" value="ECO:0007669"/>
    <property type="project" value="UniProtKB-EC"/>
</dbReference>
<dbReference type="InterPro" id="IPR036412">
    <property type="entry name" value="HAD-like_sf"/>
</dbReference>
<dbReference type="Gene3D" id="1.10.150.720">
    <property type="entry name" value="Haloacid dehalogenase-like hydrolase"/>
    <property type="match status" value="1"/>
</dbReference>
<sequence length="255" mass="28612">MDTDDISNMAGELLSQISGGLTGILFDFGDTLVALRPSREEVFMLAASSIGLRLRLADVKSAYTIVDFNNKYSSIKIKDAVEKAAFYLDYNEKLCRAIGISSHFKRLQPVLVEQFNQKRHWSAIKGVKGVLGNLQHRLGLPLGIVANWDRNLRMIIDRLGLTSYFKVIISSEEAGVEKPNPEILDIALRGMSLEKSRKNVLYVGNEYESDVLCATMAGVIPILIDRRNLYGSCDCIRFKSLIHFYGAFDFRPALR</sequence>
<dbReference type="SUPFAM" id="SSF56784">
    <property type="entry name" value="HAD-like"/>
    <property type="match status" value="1"/>
</dbReference>